<protein>
    <recommendedName>
        <fullName evidence="6">Energy transducer TonB</fullName>
    </recommendedName>
</protein>
<evidence type="ECO:0000256" key="2">
    <source>
        <dbReference type="SAM" id="MobiDB-lite"/>
    </source>
</evidence>
<feature type="region of interest" description="Disordered" evidence="2">
    <location>
        <begin position="69"/>
        <end position="156"/>
    </location>
</feature>
<evidence type="ECO:0000256" key="3">
    <source>
        <dbReference type="SAM" id="Phobius"/>
    </source>
</evidence>
<feature type="transmembrane region" description="Helical" evidence="3">
    <location>
        <begin position="12"/>
        <end position="30"/>
    </location>
</feature>
<feature type="compositionally biased region" description="Polar residues" evidence="2">
    <location>
        <begin position="113"/>
        <end position="123"/>
    </location>
</feature>
<keyword evidence="3" id="KW-0812">Transmembrane</keyword>
<sequence length="258" mass="27719">MFKISNKWSSALLLTFLVHGIFFIVIYTHVNLRQSHTDPLTQSTTLIRHTYDTSTAPVVLDTLSERQTITAADSQNQSKKSMNKEGMVREDVNKETTDKKRQAKEDSADDTAMQRSTKPVTGNTSSTSTSTASANRESEPRSTAQTASTTAMGKEALPRQTIAESGADTAPSIATLQAEAGLLAADTAQAPTTAQKIVTAETHNKAKAEAEAVNQELRAAIAMVKERNQQRISQSNTAVDVPTNTQPNADASVIDTAP</sequence>
<name>A0ABN0VWG5_9GAMM</name>
<feature type="compositionally biased region" description="Polar residues" evidence="2">
    <location>
        <begin position="230"/>
        <end position="249"/>
    </location>
</feature>
<organism evidence="4 5">
    <name type="scientific">Psychrobacter aestuarii</name>
    <dbReference type="NCBI Taxonomy" id="556327"/>
    <lineage>
        <taxon>Bacteria</taxon>
        <taxon>Pseudomonadati</taxon>
        <taxon>Pseudomonadota</taxon>
        <taxon>Gammaproteobacteria</taxon>
        <taxon>Moraxellales</taxon>
        <taxon>Moraxellaceae</taxon>
        <taxon>Psychrobacter</taxon>
    </lineage>
</organism>
<feature type="coiled-coil region" evidence="1">
    <location>
        <begin position="200"/>
        <end position="227"/>
    </location>
</feature>
<keyword evidence="5" id="KW-1185">Reference proteome</keyword>
<keyword evidence="3" id="KW-1133">Transmembrane helix</keyword>
<dbReference type="RefSeq" id="WP_201505447.1">
    <property type="nucleotide sequence ID" value="NZ_BAAAFR010000005.1"/>
</dbReference>
<evidence type="ECO:0000256" key="1">
    <source>
        <dbReference type="SAM" id="Coils"/>
    </source>
</evidence>
<dbReference type="EMBL" id="BAAAFR010000005">
    <property type="protein sequence ID" value="GAA0318854.1"/>
    <property type="molecule type" value="Genomic_DNA"/>
</dbReference>
<comment type="caution">
    <text evidence="4">The sequence shown here is derived from an EMBL/GenBank/DDBJ whole genome shotgun (WGS) entry which is preliminary data.</text>
</comment>
<gene>
    <name evidence="4" type="ORF">GCM10009129_15550</name>
</gene>
<keyword evidence="1" id="KW-0175">Coiled coil</keyword>
<evidence type="ECO:0000313" key="5">
    <source>
        <dbReference type="Proteomes" id="UP001501787"/>
    </source>
</evidence>
<feature type="compositionally biased region" description="Low complexity" evidence="2">
    <location>
        <begin position="124"/>
        <end position="134"/>
    </location>
</feature>
<evidence type="ECO:0000313" key="4">
    <source>
        <dbReference type="EMBL" id="GAA0318854.1"/>
    </source>
</evidence>
<proteinExistence type="predicted"/>
<evidence type="ECO:0008006" key="6">
    <source>
        <dbReference type="Google" id="ProtNLM"/>
    </source>
</evidence>
<accession>A0ABN0VWG5</accession>
<keyword evidence="3" id="KW-0472">Membrane</keyword>
<feature type="compositionally biased region" description="Basic and acidic residues" evidence="2">
    <location>
        <begin position="82"/>
        <end position="106"/>
    </location>
</feature>
<feature type="compositionally biased region" description="Polar residues" evidence="2">
    <location>
        <begin position="69"/>
        <end position="80"/>
    </location>
</feature>
<reference evidence="4 5" key="1">
    <citation type="journal article" date="2019" name="Int. J. Syst. Evol. Microbiol.">
        <title>The Global Catalogue of Microorganisms (GCM) 10K type strain sequencing project: providing services to taxonomists for standard genome sequencing and annotation.</title>
        <authorList>
            <consortium name="The Broad Institute Genomics Platform"/>
            <consortium name="The Broad Institute Genome Sequencing Center for Infectious Disease"/>
            <person name="Wu L."/>
            <person name="Ma J."/>
        </authorList>
    </citation>
    <scope>NUCLEOTIDE SEQUENCE [LARGE SCALE GENOMIC DNA]</scope>
    <source>
        <strain evidence="4 5">JCM 16343</strain>
    </source>
</reference>
<feature type="region of interest" description="Disordered" evidence="2">
    <location>
        <begin position="227"/>
        <end position="258"/>
    </location>
</feature>
<dbReference type="Proteomes" id="UP001501787">
    <property type="component" value="Unassembled WGS sequence"/>
</dbReference>
<feature type="compositionally biased region" description="Polar residues" evidence="2">
    <location>
        <begin position="141"/>
        <end position="151"/>
    </location>
</feature>